<gene>
    <name evidence="2" type="ORF">CRM22_001167</name>
</gene>
<sequence length="630" mass="71567">MQVPLPDKFGHSKLGKTHRFPSNHQNNSNGQAGDEIHPPANLLPPHPPSELSLPLLYPQATKEHTKLPPLSLSKADYFGRTSFPNQSTLKRVRKRILQADAQTETVCVPQFRCLVCGLDCQRGDILYAHLLLLRHEFDAADNHSIDDASSAERSGRLSCRRCGRRWESEVEFLYSNQHSCVQQKAAYLSGFLAPSDSIRQGLPFICLFCCTEPQEKSARRSYPIRAQTGLTHKLPLKPHEAAMRFTSKIHLVVHILCRHAVRRKSGMCAECPLVKLESPTDEDGPEESAFWCLRNHERKPKLPRILSVDSDISSSDSDAETLSAVRIVDYSMLRREGLQSIEKHIDEYHLPMFELITWYMQHSLSPQSMTSNTQRTAMYSCPICDLNNLRLLPKLSSISGEDYSSIFGEYTPINGNAMLQAHIVCYHAGAKELDTLLEVCQVCETSDLVRIFRGTRPECSTENGQGASKHLSRSGHLYRLQCQFERCVSQGRLDSGSLHMNLDWSTVCLFCWRRYVTHLGSPMANLVAQSRLQAHLLVQHCAHFGEGRSRCCQELDTFRLRPCGWCGTTANSREESATSMSNGPSDKKPRQIRDPQWQRLQDKYTWLLEHEQQHANMLAAWWWAKQQNSS</sequence>
<feature type="region of interest" description="Disordered" evidence="1">
    <location>
        <begin position="1"/>
        <end position="53"/>
    </location>
</feature>
<proteinExistence type="predicted"/>
<evidence type="ECO:0000313" key="3">
    <source>
        <dbReference type="Proteomes" id="UP000308267"/>
    </source>
</evidence>
<organism evidence="2 3">
    <name type="scientific">Opisthorchis felineus</name>
    <dbReference type="NCBI Taxonomy" id="147828"/>
    <lineage>
        <taxon>Eukaryota</taxon>
        <taxon>Metazoa</taxon>
        <taxon>Spiralia</taxon>
        <taxon>Lophotrochozoa</taxon>
        <taxon>Platyhelminthes</taxon>
        <taxon>Trematoda</taxon>
        <taxon>Digenea</taxon>
        <taxon>Opisthorchiida</taxon>
        <taxon>Opisthorchiata</taxon>
        <taxon>Opisthorchiidae</taxon>
        <taxon>Opisthorchis</taxon>
    </lineage>
</organism>
<dbReference type="EMBL" id="SJOL01002192">
    <property type="protein sequence ID" value="TGZ74040.1"/>
    <property type="molecule type" value="Genomic_DNA"/>
</dbReference>
<feature type="region of interest" description="Disordered" evidence="1">
    <location>
        <begin position="574"/>
        <end position="594"/>
    </location>
</feature>
<accession>A0A4S2MBV0</accession>
<reference evidence="2 3" key="1">
    <citation type="journal article" date="2019" name="BMC Genomics">
        <title>New insights from Opisthorchis felineus genome: update on genomics of the epidemiologically important liver flukes.</title>
        <authorList>
            <person name="Ershov N.I."/>
            <person name="Mordvinov V.A."/>
            <person name="Prokhortchouk E.B."/>
            <person name="Pakharukova M.Y."/>
            <person name="Gunbin K.V."/>
            <person name="Ustyantsev K."/>
            <person name="Genaev M.A."/>
            <person name="Blinov A.G."/>
            <person name="Mazur A."/>
            <person name="Boulygina E."/>
            <person name="Tsygankova S."/>
            <person name="Khrameeva E."/>
            <person name="Chekanov N."/>
            <person name="Fan G."/>
            <person name="Xiao A."/>
            <person name="Zhang H."/>
            <person name="Xu X."/>
            <person name="Yang H."/>
            <person name="Solovyev V."/>
            <person name="Lee S.M."/>
            <person name="Liu X."/>
            <person name="Afonnikov D.A."/>
            <person name="Skryabin K.G."/>
        </authorList>
    </citation>
    <scope>NUCLEOTIDE SEQUENCE [LARGE SCALE GENOMIC DNA]</scope>
    <source>
        <strain evidence="2">AK-0245</strain>
        <tissue evidence="2">Whole organism</tissue>
    </source>
</reference>
<feature type="compositionally biased region" description="Basic residues" evidence="1">
    <location>
        <begin position="11"/>
        <end position="21"/>
    </location>
</feature>
<comment type="caution">
    <text evidence="2">The sequence shown here is derived from an EMBL/GenBank/DDBJ whole genome shotgun (WGS) entry which is preliminary data.</text>
</comment>
<dbReference type="AlphaFoldDB" id="A0A4S2MBV0"/>
<dbReference type="OrthoDB" id="6248102at2759"/>
<name>A0A4S2MBV0_OPIFE</name>
<protein>
    <submittedName>
        <fullName evidence="2">Uncharacterized protein</fullName>
    </submittedName>
</protein>
<keyword evidence="3" id="KW-1185">Reference proteome</keyword>
<feature type="compositionally biased region" description="Polar residues" evidence="1">
    <location>
        <begin position="22"/>
        <end position="31"/>
    </location>
</feature>
<evidence type="ECO:0000256" key="1">
    <source>
        <dbReference type="SAM" id="MobiDB-lite"/>
    </source>
</evidence>
<dbReference type="Proteomes" id="UP000308267">
    <property type="component" value="Unassembled WGS sequence"/>
</dbReference>
<evidence type="ECO:0000313" key="2">
    <source>
        <dbReference type="EMBL" id="TGZ74040.1"/>
    </source>
</evidence>